<keyword evidence="4" id="KW-1185">Reference proteome</keyword>
<dbReference type="SUPFAM" id="SSF49344">
    <property type="entry name" value="CBD9-like"/>
    <property type="match status" value="1"/>
</dbReference>
<dbReference type="InterPro" id="IPR045670">
    <property type="entry name" value="DUF5916"/>
</dbReference>
<dbReference type="RefSeq" id="WP_148452985.1">
    <property type="nucleotide sequence ID" value="NZ_VSFC01000012.1"/>
</dbReference>
<dbReference type="InterPro" id="IPR010502">
    <property type="entry name" value="Carb-bd_dom_fam9"/>
</dbReference>
<organism evidence="3 4">
    <name type="scientific">Formosa maritima</name>
    <dbReference type="NCBI Taxonomy" id="2592046"/>
    <lineage>
        <taxon>Bacteria</taxon>
        <taxon>Pseudomonadati</taxon>
        <taxon>Bacteroidota</taxon>
        <taxon>Flavobacteriia</taxon>
        <taxon>Flavobacteriales</taxon>
        <taxon>Flavobacteriaceae</taxon>
        <taxon>Formosa</taxon>
    </lineage>
</organism>
<dbReference type="AlphaFoldDB" id="A0A5D0GMZ9"/>
<evidence type="ECO:0000259" key="2">
    <source>
        <dbReference type="Pfam" id="PF19313"/>
    </source>
</evidence>
<reference evidence="3 4" key="1">
    <citation type="submission" date="2019-08" db="EMBL/GenBank/DDBJ databases">
        <title>Formosa sediminis sp. nov., isolated from marine sediment.</title>
        <authorList>
            <person name="Cao W.R."/>
        </authorList>
    </citation>
    <scope>NUCLEOTIDE SEQUENCE [LARGE SCALE GENOMIC DNA]</scope>
    <source>
        <strain evidence="3 4">1494</strain>
    </source>
</reference>
<evidence type="ECO:0000259" key="1">
    <source>
        <dbReference type="Pfam" id="PF06452"/>
    </source>
</evidence>
<dbReference type="GO" id="GO:0016052">
    <property type="term" value="P:carbohydrate catabolic process"/>
    <property type="evidence" value="ECO:0007669"/>
    <property type="project" value="InterPro"/>
</dbReference>
<protein>
    <submittedName>
        <fullName evidence="3">Carbohydrate binding family 9 domain-containing protein</fullName>
    </submittedName>
</protein>
<dbReference type="Pfam" id="PF06452">
    <property type="entry name" value="CBM9_1"/>
    <property type="match status" value="1"/>
</dbReference>
<accession>A0A5D0GMZ9</accession>
<dbReference type="CDD" id="cd09618">
    <property type="entry name" value="CBM9_like_2"/>
    <property type="match status" value="1"/>
</dbReference>
<evidence type="ECO:0000313" key="4">
    <source>
        <dbReference type="Proteomes" id="UP000324550"/>
    </source>
</evidence>
<comment type="caution">
    <text evidence="3">The sequence shown here is derived from an EMBL/GenBank/DDBJ whole genome shotgun (WGS) entry which is preliminary data.</text>
</comment>
<evidence type="ECO:0000313" key="3">
    <source>
        <dbReference type="EMBL" id="TYA59077.1"/>
    </source>
</evidence>
<dbReference type="GO" id="GO:0030246">
    <property type="term" value="F:carbohydrate binding"/>
    <property type="evidence" value="ECO:0007669"/>
    <property type="project" value="InterPro"/>
</dbReference>
<dbReference type="Proteomes" id="UP000324550">
    <property type="component" value="Unassembled WGS sequence"/>
</dbReference>
<dbReference type="Gene3D" id="2.60.40.1190">
    <property type="match status" value="1"/>
</dbReference>
<dbReference type="Pfam" id="PF19313">
    <property type="entry name" value="DUF5916"/>
    <property type="match status" value="1"/>
</dbReference>
<gene>
    <name evidence="3" type="ORF">FVF61_02700</name>
</gene>
<feature type="domain" description="DUF5916" evidence="2">
    <location>
        <begin position="228"/>
        <end position="805"/>
    </location>
</feature>
<proteinExistence type="predicted"/>
<name>A0A5D0GMZ9_9FLAO</name>
<dbReference type="GO" id="GO:0004553">
    <property type="term" value="F:hydrolase activity, hydrolyzing O-glycosyl compounds"/>
    <property type="evidence" value="ECO:0007669"/>
    <property type="project" value="InterPro"/>
</dbReference>
<feature type="domain" description="Carbohydrate-binding" evidence="1">
    <location>
        <begin position="36"/>
        <end position="190"/>
    </location>
</feature>
<sequence length="810" mass="93658">MKHIVFLLSLCLFTSVSLSQEKKSITINRAAIAPKIDGMLNDVAWEDAELAENFTQFKPDVGILEKDYQRTIVRVTYDDDAIYFGAYLYDNPNEIMKQFQSRDNFGINDFFEVVINPNNDSQNDTEFFVFPTNNQADAISSPNIGQDFGWNAVWESAVKIVEDGWVVEMRIPYSALRFSNKKEPVWGLQFHRQFRTDRSQYSWNPIDPSVGRTSLYHGELLGLKNIQPPVRLMLYPYASTIIRKKGDDDITDEYNIGLDLKYGITENFTLDATLIPDFSQVGFDDVVLNLGPFEQEFSEQRQFFTEGVDLFTKGNLFYSRRVGNAPIGEPNLDQEEVVIDYPDIVKTINAFKISGRTEKGLGIGVFNAITEKTFATIKDTITNLSSKQVVEPLANYNIFVIDQQFNGNSSVTLINTNVTRDGHFRDANITAALLDYANKKNTIGIDAAIKHSFLNLEEGNENGFNTEFEIGKISGNYQYSFRHQLADEDYDINDLGINFRNNYSNFNIDFSYRIFEPIGNFINFDYNFWFNYNMLYNPSKYTGKNTGGRVTFQNKNILSYGARFNYEIGKQYDYFEARTEGRYFIYENWLSSSAWVSSNYNNTFAYDVNMGFGTLFEDDRDMFNFDFSLSPRVRFNDRFTLIYKVDFNNSNGNRGYIQNIGNDIVFGQRDRTTLINSLTTNYNFNVLHALSLTFRNYWSVVDYDKQLYTLEDNGRLSTEDGYSTDDIDNPNTNYNTWNLDFGYSWQFAPGSTITALYRNSLFDLSNASRDTYFDSVNNLFEQPIDHNFSLRLVYFIDYNHVKNIFNKNNS</sequence>
<dbReference type="EMBL" id="VSFC01000012">
    <property type="protein sequence ID" value="TYA59077.1"/>
    <property type="molecule type" value="Genomic_DNA"/>
</dbReference>
<dbReference type="OrthoDB" id="9786766at2"/>